<evidence type="ECO:0000256" key="1">
    <source>
        <dbReference type="SAM" id="SignalP"/>
    </source>
</evidence>
<reference evidence="3" key="1">
    <citation type="submission" date="2022-11" db="UniProtKB">
        <authorList>
            <consortium name="WormBaseParasite"/>
        </authorList>
    </citation>
    <scope>IDENTIFICATION</scope>
</reference>
<keyword evidence="1" id="KW-0732">Signal</keyword>
<sequence>MKVIFILIFTIFAKLLIALDSLAPQSLELDQSYPPYSRQPPLYPPRKFYKNLYDEVVINDPQPQSAGAYIRLSQKGANYFTELIAEGLPSLLTKIVLPTVDLAAFKGENFVITKFEKPTIKATFVNGTGVNFIILLPHVEVEGDCKVDLLFTAESHMLAVMKNWTIKMDVNIFREIGDEKNTVNLSV</sequence>
<evidence type="ECO:0000313" key="3">
    <source>
        <dbReference type="WBParaSite" id="PDA_v2.g15325.t1"/>
    </source>
</evidence>
<name>A0A914PB52_9BILA</name>
<accession>A0A914PB52</accession>
<keyword evidence="2" id="KW-1185">Reference proteome</keyword>
<organism evidence="2 3">
    <name type="scientific">Panagrolaimus davidi</name>
    <dbReference type="NCBI Taxonomy" id="227884"/>
    <lineage>
        <taxon>Eukaryota</taxon>
        <taxon>Metazoa</taxon>
        <taxon>Ecdysozoa</taxon>
        <taxon>Nematoda</taxon>
        <taxon>Chromadorea</taxon>
        <taxon>Rhabditida</taxon>
        <taxon>Tylenchina</taxon>
        <taxon>Panagrolaimomorpha</taxon>
        <taxon>Panagrolaimoidea</taxon>
        <taxon>Panagrolaimidae</taxon>
        <taxon>Panagrolaimus</taxon>
    </lineage>
</organism>
<dbReference type="Proteomes" id="UP000887578">
    <property type="component" value="Unplaced"/>
</dbReference>
<dbReference type="SUPFAM" id="SSF55394">
    <property type="entry name" value="Bactericidal permeability-increasing protein, BPI"/>
    <property type="match status" value="1"/>
</dbReference>
<feature type="signal peptide" evidence="1">
    <location>
        <begin position="1"/>
        <end position="18"/>
    </location>
</feature>
<dbReference type="Gene3D" id="3.15.10.10">
    <property type="entry name" value="Bactericidal permeability-increasing protein, domain 1"/>
    <property type="match status" value="1"/>
</dbReference>
<dbReference type="WBParaSite" id="PDA_v2.g15325.t1">
    <property type="protein sequence ID" value="PDA_v2.g15325.t1"/>
    <property type="gene ID" value="PDA_v2.g15325"/>
</dbReference>
<protein>
    <submittedName>
        <fullName evidence="3">Uncharacterized protein</fullName>
    </submittedName>
</protein>
<dbReference type="InterPro" id="IPR017943">
    <property type="entry name" value="Bactericidal_perm-incr_a/b_dom"/>
</dbReference>
<feature type="chain" id="PRO_5037586996" evidence="1">
    <location>
        <begin position="19"/>
        <end position="187"/>
    </location>
</feature>
<dbReference type="GO" id="GO:0008289">
    <property type="term" value="F:lipid binding"/>
    <property type="evidence" value="ECO:0007669"/>
    <property type="project" value="InterPro"/>
</dbReference>
<evidence type="ECO:0000313" key="2">
    <source>
        <dbReference type="Proteomes" id="UP000887578"/>
    </source>
</evidence>
<dbReference type="AlphaFoldDB" id="A0A914PB52"/>
<proteinExistence type="predicted"/>